<reference evidence="4 5" key="1">
    <citation type="submission" date="2016-11" db="EMBL/GenBank/DDBJ databases">
        <authorList>
            <person name="Jaros S."/>
            <person name="Januszkiewicz K."/>
            <person name="Wedrychowicz H."/>
        </authorList>
    </citation>
    <scope>NUCLEOTIDE SEQUENCE [LARGE SCALE GENOMIC DNA]</scope>
    <source>
        <strain evidence="4 5">DSM 21986</strain>
    </source>
</reference>
<gene>
    <name evidence="4" type="ORF">SAMN05443144_14013</name>
</gene>
<dbReference type="Pfam" id="PF16344">
    <property type="entry name" value="FecR_C"/>
    <property type="match status" value="1"/>
</dbReference>
<dbReference type="AlphaFoldDB" id="A0A1M5LCC7"/>
<dbReference type="Pfam" id="PF04773">
    <property type="entry name" value="FecR"/>
    <property type="match status" value="1"/>
</dbReference>
<dbReference type="OrthoDB" id="645173at2"/>
<feature type="transmembrane region" description="Helical" evidence="1">
    <location>
        <begin position="104"/>
        <end position="124"/>
    </location>
</feature>
<evidence type="ECO:0000313" key="5">
    <source>
        <dbReference type="Proteomes" id="UP000184041"/>
    </source>
</evidence>
<dbReference type="PANTHER" id="PTHR30273:SF2">
    <property type="entry name" value="PROTEIN FECR"/>
    <property type="match status" value="1"/>
</dbReference>
<sequence>MNNNKLEQLLADSSFVLWLRGECSTKEKKRWDEWLQEYPDYQGLVREAKEIVVAVDSEYDIPNPKKELERLDRVIDEYESRQKQKNVIFTFSSDNQPYRMIGRWAAAAAIIIAVMLGGLMGYYANKTEQSASQKIVEIPKIEKYQTDYGEKLTFRLSDGSRITLNGNSSLTFSSTVEKGLNTEVQLEGEAYFNIAHLEEEDQRTFTVQTDDGSIQVLGTRFMVNTFRNETKTVLEEGKVAIQNTGSSTDYELTPGQLARFKSHDNKITVKEVNTQLYTSWIKDKLIFENTSMEEVSARIEDTFGVEIILGHSYRNETLSGSIKSTNIDVLIEALEEILKADIEQHDNQLLIGIDRQRK</sequence>
<name>A0A1M5LCC7_9BACT</name>
<keyword evidence="1" id="KW-0812">Transmembrane</keyword>
<organism evidence="4 5">
    <name type="scientific">Fodinibius roseus</name>
    <dbReference type="NCBI Taxonomy" id="1194090"/>
    <lineage>
        <taxon>Bacteria</taxon>
        <taxon>Pseudomonadati</taxon>
        <taxon>Balneolota</taxon>
        <taxon>Balneolia</taxon>
        <taxon>Balneolales</taxon>
        <taxon>Balneolaceae</taxon>
        <taxon>Fodinibius</taxon>
    </lineage>
</organism>
<keyword evidence="1" id="KW-0472">Membrane</keyword>
<evidence type="ECO:0000256" key="1">
    <source>
        <dbReference type="SAM" id="Phobius"/>
    </source>
</evidence>
<dbReference type="InterPro" id="IPR006860">
    <property type="entry name" value="FecR"/>
</dbReference>
<keyword evidence="1" id="KW-1133">Transmembrane helix</keyword>
<feature type="domain" description="FecR protein" evidence="2">
    <location>
        <begin position="143"/>
        <end position="239"/>
    </location>
</feature>
<evidence type="ECO:0000313" key="4">
    <source>
        <dbReference type="EMBL" id="SHG62701.1"/>
    </source>
</evidence>
<dbReference type="InterPro" id="IPR012373">
    <property type="entry name" value="Ferrdict_sens_TM"/>
</dbReference>
<keyword evidence="5" id="KW-1185">Reference proteome</keyword>
<dbReference type="STRING" id="1194090.SAMN05443144_14013"/>
<feature type="domain" description="Protein FecR C-terminal" evidence="3">
    <location>
        <begin position="284"/>
        <end position="351"/>
    </location>
</feature>
<dbReference type="PANTHER" id="PTHR30273">
    <property type="entry name" value="PERIPLASMIC SIGNAL SENSOR AND SIGMA FACTOR ACTIVATOR FECR-RELATED"/>
    <property type="match status" value="1"/>
</dbReference>
<dbReference type="RefSeq" id="WP_073068513.1">
    <property type="nucleotide sequence ID" value="NZ_FQUS01000040.1"/>
</dbReference>
<dbReference type="Proteomes" id="UP000184041">
    <property type="component" value="Unassembled WGS sequence"/>
</dbReference>
<dbReference type="EMBL" id="FQUS01000040">
    <property type="protein sequence ID" value="SHG62701.1"/>
    <property type="molecule type" value="Genomic_DNA"/>
</dbReference>
<dbReference type="Gene3D" id="3.55.50.30">
    <property type="match status" value="1"/>
</dbReference>
<dbReference type="GO" id="GO:0016989">
    <property type="term" value="F:sigma factor antagonist activity"/>
    <property type="evidence" value="ECO:0007669"/>
    <property type="project" value="TreeGrafter"/>
</dbReference>
<proteinExistence type="predicted"/>
<evidence type="ECO:0000259" key="3">
    <source>
        <dbReference type="Pfam" id="PF16344"/>
    </source>
</evidence>
<dbReference type="Gene3D" id="2.60.120.1440">
    <property type="match status" value="1"/>
</dbReference>
<evidence type="ECO:0000259" key="2">
    <source>
        <dbReference type="Pfam" id="PF04773"/>
    </source>
</evidence>
<accession>A0A1M5LCC7</accession>
<dbReference type="PIRSF" id="PIRSF018266">
    <property type="entry name" value="FecR"/>
    <property type="match status" value="1"/>
</dbReference>
<protein>
    <submittedName>
        <fullName evidence="4">FecR family protein</fullName>
    </submittedName>
</protein>
<dbReference type="InterPro" id="IPR032508">
    <property type="entry name" value="FecR_C"/>
</dbReference>